<feature type="compositionally biased region" description="Polar residues" evidence="1">
    <location>
        <begin position="250"/>
        <end position="280"/>
    </location>
</feature>
<feature type="transmembrane region" description="Helical" evidence="2">
    <location>
        <begin position="112"/>
        <end position="132"/>
    </location>
</feature>
<dbReference type="AlphaFoldDB" id="A0A172ZJE4"/>
<name>A0A172ZJE4_9BACL</name>
<dbReference type="KEGG" id="pbv:AR543_18260"/>
<dbReference type="STRING" id="1616788.AR543_18260"/>
<feature type="compositionally biased region" description="Polar residues" evidence="1">
    <location>
        <begin position="300"/>
        <end position="334"/>
    </location>
</feature>
<accession>A0A172ZJE4</accession>
<feature type="region of interest" description="Disordered" evidence="1">
    <location>
        <begin position="87"/>
        <end position="106"/>
    </location>
</feature>
<feature type="compositionally biased region" description="Polar residues" evidence="1">
    <location>
        <begin position="199"/>
        <end position="213"/>
    </location>
</feature>
<keyword evidence="2" id="KW-1133">Transmembrane helix</keyword>
<dbReference type="EMBL" id="CP013023">
    <property type="protein sequence ID" value="ANF97764.1"/>
    <property type="molecule type" value="Genomic_DNA"/>
</dbReference>
<organism evidence="3 4">
    <name type="scientific">Paenibacillus bovis</name>
    <dbReference type="NCBI Taxonomy" id="1616788"/>
    <lineage>
        <taxon>Bacteria</taxon>
        <taxon>Bacillati</taxon>
        <taxon>Bacillota</taxon>
        <taxon>Bacilli</taxon>
        <taxon>Bacillales</taxon>
        <taxon>Paenibacillaceae</taxon>
        <taxon>Paenibacillus</taxon>
    </lineage>
</organism>
<keyword evidence="4" id="KW-1185">Reference proteome</keyword>
<protein>
    <submittedName>
        <fullName evidence="3">Uncharacterized protein</fullName>
    </submittedName>
</protein>
<feature type="region of interest" description="Disordered" evidence="1">
    <location>
        <begin position="139"/>
        <end position="375"/>
    </location>
</feature>
<proteinExistence type="predicted"/>
<dbReference type="RefSeq" id="WP_060535859.1">
    <property type="nucleotide sequence ID" value="NZ_CP013023.1"/>
</dbReference>
<reference evidence="4" key="1">
    <citation type="submission" date="2015-10" db="EMBL/GenBank/DDBJ databases">
        <title>Genome of Paenibacillus bovis sp. nov.</title>
        <authorList>
            <person name="Wu Z."/>
            <person name="Gao C."/>
            <person name="Liu Z."/>
            <person name="Zheng H."/>
        </authorList>
    </citation>
    <scope>NUCLEOTIDE SEQUENCE [LARGE SCALE GENOMIC DNA]</scope>
    <source>
        <strain evidence="4">BD3526</strain>
    </source>
</reference>
<keyword evidence="2" id="KW-0812">Transmembrane</keyword>
<feature type="compositionally biased region" description="Polar residues" evidence="1">
    <location>
        <begin position="357"/>
        <end position="367"/>
    </location>
</feature>
<feature type="compositionally biased region" description="Low complexity" evidence="1">
    <location>
        <begin position="335"/>
        <end position="349"/>
    </location>
</feature>
<dbReference type="Proteomes" id="UP000078148">
    <property type="component" value="Chromosome"/>
</dbReference>
<evidence type="ECO:0000256" key="1">
    <source>
        <dbReference type="SAM" id="MobiDB-lite"/>
    </source>
</evidence>
<reference evidence="3 4" key="2">
    <citation type="journal article" date="2016" name="Int. J. Syst. Evol. Microbiol.">
        <title>Paenibacillus bovis sp. nov., isolated from raw yak (Bos grunniens) milk.</title>
        <authorList>
            <person name="Gao C."/>
            <person name="Han J."/>
            <person name="Liu Z."/>
            <person name="Xu X."/>
            <person name="Hang F."/>
            <person name="Wu Z."/>
        </authorList>
    </citation>
    <scope>NUCLEOTIDE SEQUENCE [LARGE SCALE GENOMIC DNA]</scope>
    <source>
        <strain evidence="3 4">BD3526</strain>
    </source>
</reference>
<feature type="compositionally biased region" description="Polar residues" evidence="1">
    <location>
        <begin position="150"/>
        <end position="189"/>
    </location>
</feature>
<keyword evidence="2" id="KW-0472">Membrane</keyword>
<gene>
    <name evidence="3" type="ORF">AR543_18260</name>
</gene>
<evidence type="ECO:0000313" key="4">
    <source>
        <dbReference type="Proteomes" id="UP000078148"/>
    </source>
</evidence>
<evidence type="ECO:0000313" key="3">
    <source>
        <dbReference type="EMBL" id="ANF97764.1"/>
    </source>
</evidence>
<feature type="compositionally biased region" description="Basic and acidic residues" evidence="1">
    <location>
        <begin position="91"/>
        <end position="106"/>
    </location>
</feature>
<evidence type="ECO:0000256" key="2">
    <source>
        <dbReference type="SAM" id="Phobius"/>
    </source>
</evidence>
<dbReference type="OrthoDB" id="2381690at2"/>
<sequence length="446" mass="47950">MKREVAEEWMSRYLDGDLNGEDTKALFRYMDENPDAAETFRIMTALSLRLEKLPDVTPKYSLVDAILPQLDLLDEERRTESAAEIGIMEPQKADTDELADRRRQRRSWRERLPVRTIGGIVAAGVVLGVSIANYEPKTLSEAGPQPVPYSAQQEEAQPESGSITSPPDTESSVNPPESDQPSSGSQEPSNGKDIKEPETSSNTPSASESTKTPPASKEPERNVTPQESTHTPDTREEQPPASGNRGGISSGDNGSTSNNRSQQPAANPEVSSQQDSSPADSTAKAPSADTGKTNKEAAQDKQSAAESNPESTDAPSTQSQESTTPDPDASSNNSPKADTPPADTPTLDTKSTERSLLPSTSSVNGPKQEQEWKSPGADYTVVLTTDNILRLDSIAEDNVNGRTVVSSITLKGSLISGRWSDDGKIFTYQVNENGISKTYKITIGND</sequence>